<dbReference type="PROSITE" id="PS50262">
    <property type="entry name" value="G_PROTEIN_RECEP_F1_2"/>
    <property type="match status" value="1"/>
</dbReference>
<evidence type="ECO:0000256" key="3">
    <source>
        <dbReference type="ARBA" id="ARBA00022692"/>
    </source>
</evidence>
<dbReference type="InterPro" id="IPR017452">
    <property type="entry name" value="GPCR_Rhodpsn_7TM"/>
</dbReference>
<organism evidence="15 16">
    <name type="scientific">Latimeria chalumnae</name>
    <name type="common">Coelacanth</name>
    <dbReference type="NCBI Taxonomy" id="7897"/>
    <lineage>
        <taxon>Eukaryota</taxon>
        <taxon>Metazoa</taxon>
        <taxon>Chordata</taxon>
        <taxon>Craniata</taxon>
        <taxon>Vertebrata</taxon>
        <taxon>Euteleostomi</taxon>
        <taxon>Coelacanthiformes</taxon>
        <taxon>Coelacanthidae</taxon>
        <taxon>Latimeria</taxon>
    </lineage>
</organism>
<keyword evidence="2" id="KW-1003">Cell membrane</keyword>
<evidence type="ECO:0000256" key="5">
    <source>
        <dbReference type="ARBA" id="ARBA00023040"/>
    </source>
</evidence>
<dbReference type="GO" id="GO:0005886">
    <property type="term" value="C:plasma membrane"/>
    <property type="evidence" value="ECO:0007669"/>
    <property type="project" value="UniProtKB-SubCell"/>
</dbReference>
<feature type="transmembrane region" description="Helical" evidence="13">
    <location>
        <begin position="95"/>
        <end position="114"/>
    </location>
</feature>
<evidence type="ECO:0000256" key="9">
    <source>
        <dbReference type="ARBA" id="ARBA00023180"/>
    </source>
</evidence>
<feature type="disulfide bond" evidence="11">
    <location>
        <begin position="93"/>
        <end position="171"/>
    </location>
</feature>
<comment type="similarity">
    <text evidence="12">Belongs to the G-protein coupled receptor 1 family.</text>
</comment>
<evidence type="ECO:0000256" key="2">
    <source>
        <dbReference type="ARBA" id="ARBA00022475"/>
    </source>
</evidence>
<keyword evidence="10 12" id="KW-0807">Transducer</keyword>
<dbReference type="OMA" id="TRISYNI"/>
<accession>H3B7V0</accession>
<dbReference type="GO" id="GO:0007200">
    <property type="term" value="P:phospholipase C-activating G protein-coupled receptor signaling pathway"/>
    <property type="evidence" value="ECO:0007669"/>
    <property type="project" value="TreeGrafter"/>
</dbReference>
<feature type="transmembrane region" description="Helical" evidence="13">
    <location>
        <begin position="258"/>
        <end position="280"/>
    </location>
</feature>
<feature type="domain" description="G-protein coupled receptors family 1 profile" evidence="14">
    <location>
        <begin position="36"/>
        <end position="278"/>
    </location>
</feature>
<sequence>NQCAMANVSEQAKKFLSGKFMTVFMPSFFTLIFLLSTLMNLLALIMLLRMKKTPTIIFMANLATADLFFALLLPFKIAYHFNGNNWVFGDVMCRILGISFYGNMYCAILLITAMSVDRYLGIVHALLRFWRTKRYATVVCSVIWAVTICLIVPYNAESQTACIIDLNITTCMDVNIDNELKVDNTVFSSFLVFVLFFLPFLVILFCYYRIIKHLTDPNDIKKAVFVVLLFTACFTPMHVLVLLRLFFSQYLSPSTMYFLILICLCLSSMNCCLDPLLYYFSSKPFRNRVSNYFHHGTIK</sequence>
<name>H3B7V0_LATCH</name>
<keyword evidence="9" id="KW-0325">Glycoprotein</keyword>
<dbReference type="PRINTS" id="PR00237">
    <property type="entry name" value="GPCRRHODOPSN"/>
</dbReference>
<dbReference type="GO" id="GO:0015057">
    <property type="term" value="F:thrombin-activated receptor activity"/>
    <property type="evidence" value="ECO:0007669"/>
    <property type="project" value="InterPro"/>
</dbReference>
<evidence type="ECO:0000313" key="15">
    <source>
        <dbReference type="Ensembl" id="ENSLACP00000017971.1"/>
    </source>
</evidence>
<keyword evidence="6 13" id="KW-0472">Membrane</keyword>
<keyword evidence="4 13" id="KW-1133">Transmembrane helix</keyword>
<evidence type="ECO:0000313" key="16">
    <source>
        <dbReference type="Proteomes" id="UP000008672"/>
    </source>
</evidence>
<dbReference type="GO" id="GO:0035025">
    <property type="term" value="P:positive regulation of Rho protein signal transduction"/>
    <property type="evidence" value="ECO:0007669"/>
    <property type="project" value="TreeGrafter"/>
</dbReference>
<keyword evidence="7 11" id="KW-1015">Disulfide bond</keyword>
<evidence type="ECO:0000256" key="4">
    <source>
        <dbReference type="ARBA" id="ARBA00022989"/>
    </source>
</evidence>
<gene>
    <name evidence="15" type="primary">LOC102362466</name>
</gene>
<reference evidence="16" key="1">
    <citation type="submission" date="2011-08" db="EMBL/GenBank/DDBJ databases">
        <title>The draft genome of Latimeria chalumnae.</title>
        <authorList>
            <person name="Di Palma F."/>
            <person name="Alfoldi J."/>
            <person name="Johnson J."/>
            <person name="Berlin A."/>
            <person name="Gnerre S."/>
            <person name="Jaffe D."/>
            <person name="MacCallum I."/>
            <person name="Young S."/>
            <person name="Walker B.J."/>
            <person name="Lander E."/>
            <person name="Lindblad-Toh K."/>
        </authorList>
    </citation>
    <scope>NUCLEOTIDE SEQUENCE [LARGE SCALE GENOMIC DNA]</scope>
    <source>
        <strain evidence="16">Wild caught</strain>
    </source>
</reference>
<evidence type="ECO:0000256" key="10">
    <source>
        <dbReference type="ARBA" id="ARBA00023224"/>
    </source>
</evidence>
<dbReference type="SUPFAM" id="SSF81321">
    <property type="entry name" value="Family A G protein-coupled receptor-like"/>
    <property type="match status" value="1"/>
</dbReference>
<protein>
    <recommendedName>
        <fullName evidence="14">G-protein coupled receptors family 1 profile domain-containing protein</fullName>
    </recommendedName>
</protein>
<dbReference type="PRINTS" id="PR01428">
    <property type="entry name" value="PROTEASEAR"/>
</dbReference>
<evidence type="ECO:0000256" key="13">
    <source>
        <dbReference type="SAM" id="Phobius"/>
    </source>
</evidence>
<dbReference type="STRING" id="7897.ENSLACP00000017971"/>
<evidence type="ECO:0000256" key="1">
    <source>
        <dbReference type="ARBA" id="ARBA00004651"/>
    </source>
</evidence>
<keyword evidence="16" id="KW-1185">Reference proteome</keyword>
<dbReference type="InterPro" id="IPR000276">
    <property type="entry name" value="GPCR_Rhodpsn"/>
</dbReference>
<dbReference type="InParanoid" id="H3B7V0"/>
<dbReference type="PANTHER" id="PTHR24232">
    <property type="entry name" value="G-PROTEIN COUPLED RECEPTOR"/>
    <property type="match status" value="1"/>
</dbReference>
<evidence type="ECO:0000256" key="7">
    <source>
        <dbReference type="ARBA" id="ARBA00023157"/>
    </source>
</evidence>
<dbReference type="Gene3D" id="1.20.1070.10">
    <property type="entry name" value="Rhodopsin 7-helix transmembrane proteins"/>
    <property type="match status" value="1"/>
</dbReference>
<feature type="transmembrane region" description="Helical" evidence="13">
    <location>
        <begin position="55"/>
        <end position="75"/>
    </location>
</feature>
<evidence type="ECO:0000256" key="6">
    <source>
        <dbReference type="ARBA" id="ARBA00023136"/>
    </source>
</evidence>
<dbReference type="FunFam" id="1.20.1070.10:FF:000040">
    <property type="entry name" value="Coagulation factor 2 (thrombin) receptor"/>
    <property type="match status" value="1"/>
</dbReference>
<dbReference type="Proteomes" id="UP000008672">
    <property type="component" value="Unassembled WGS sequence"/>
</dbReference>
<proteinExistence type="inferred from homology"/>
<dbReference type="PANTHER" id="PTHR24232:SF20">
    <property type="entry name" value="PROTEINASE-ACTIVATED RECEPTOR 1"/>
    <property type="match status" value="1"/>
</dbReference>
<feature type="transmembrane region" description="Helical" evidence="13">
    <location>
        <begin position="190"/>
        <end position="211"/>
    </location>
</feature>
<dbReference type="HOGENOM" id="CLU_009579_8_2_1"/>
<feature type="transmembrane region" description="Helical" evidence="13">
    <location>
        <begin position="223"/>
        <end position="246"/>
    </location>
</feature>
<reference evidence="15" key="2">
    <citation type="submission" date="2025-08" db="UniProtKB">
        <authorList>
            <consortium name="Ensembl"/>
        </authorList>
    </citation>
    <scope>IDENTIFICATION</scope>
</reference>
<evidence type="ECO:0000256" key="8">
    <source>
        <dbReference type="ARBA" id="ARBA00023170"/>
    </source>
</evidence>
<dbReference type="PROSITE" id="PS00237">
    <property type="entry name" value="G_PROTEIN_RECEP_F1_1"/>
    <property type="match status" value="1"/>
</dbReference>
<dbReference type="EMBL" id="AFYH01031366">
    <property type="status" value="NOT_ANNOTATED_CDS"/>
    <property type="molecule type" value="Genomic_DNA"/>
</dbReference>
<dbReference type="GO" id="GO:0007596">
    <property type="term" value="P:blood coagulation"/>
    <property type="evidence" value="ECO:0007669"/>
    <property type="project" value="InterPro"/>
</dbReference>
<dbReference type="eggNOG" id="ENOG502QTR0">
    <property type="taxonomic scope" value="Eukaryota"/>
</dbReference>
<dbReference type="Pfam" id="PF00001">
    <property type="entry name" value="7tm_1"/>
    <property type="match status" value="1"/>
</dbReference>
<feature type="transmembrane region" description="Helical" evidence="13">
    <location>
        <begin position="23"/>
        <end position="48"/>
    </location>
</feature>
<dbReference type="GO" id="GO:0030194">
    <property type="term" value="P:positive regulation of blood coagulation"/>
    <property type="evidence" value="ECO:0007669"/>
    <property type="project" value="TreeGrafter"/>
</dbReference>
<keyword evidence="5 12" id="KW-0297">G-protein coupled receptor</keyword>
<dbReference type="Ensembl" id="ENSLACT00000018101.1">
    <property type="protein sequence ID" value="ENSLACP00000017971.1"/>
    <property type="gene ID" value="ENSLACG00000015834.1"/>
</dbReference>
<keyword evidence="3 12" id="KW-0812">Transmembrane</keyword>
<dbReference type="InterPro" id="IPR003912">
    <property type="entry name" value="Protea_act_rcpt"/>
</dbReference>
<comment type="subcellular location">
    <subcellularLocation>
        <location evidence="1">Cell membrane</location>
        <topology evidence="1">Multi-pass membrane protein</topology>
    </subcellularLocation>
</comment>
<evidence type="ECO:0000256" key="11">
    <source>
        <dbReference type="PIRSR" id="PIRSR603912-52"/>
    </source>
</evidence>
<evidence type="ECO:0000256" key="12">
    <source>
        <dbReference type="RuleBase" id="RU000688"/>
    </source>
</evidence>
<evidence type="ECO:0000259" key="14">
    <source>
        <dbReference type="PROSITE" id="PS50262"/>
    </source>
</evidence>
<dbReference type="AlphaFoldDB" id="H3B7V0"/>
<feature type="transmembrane region" description="Helical" evidence="13">
    <location>
        <begin position="135"/>
        <end position="156"/>
    </location>
</feature>
<keyword evidence="8 12" id="KW-0675">Receptor</keyword>
<dbReference type="GeneTree" id="ENSGT01050000244840"/>
<reference evidence="15" key="3">
    <citation type="submission" date="2025-09" db="UniProtKB">
        <authorList>
            <consortium name="Ensembl"/>
        </authorList>
    </citation>
    <scope>IDENTIFICATION</scope>
</reference>